<evidence type="ECO:0000313" key="2">
    <source>
        <dbReference type="Proteomes" id="UP000823775"/>
    </source>
</evidence>
<reference evidence="1 2" key="1">
    <citation type="journal article" date="2021" name="BMC Genomics">
        <title>Datura genome reveals duplications of psychoactive alkaloid biosynthetic genes and high mutation rate following tissue culture.</title>
        <authorList>
            <person name="Rajewski A."/>
            <person name="Carter-House D."/>
            <person name="Stajich J."/>
            <person name="Litt A."/>
        </authorList>
    </citation>
    <scope>NUCLEOTIDE SEQUENCE [LARGE SCALE GENOMIC DNA]</scope>
    <source>
        <strain evidence="1">AR-01</strain>
    </source>
</reference>
<dbReference type="Proteomes" id="UP000823775">
    <property type="component" value="Unassembled WGS sequence"/>
</dbReference>
<keyword evidence="2" id="KW-1185">Reference proteome</keyword>
<feature type="non-terminal residue" evidence="1">
    <location>
        <position position="1"/>
    </location>
</feature>
<evidence type="ECO:0000313" key="1">
    <source>
        <dbReference type="EMBL" id="MCD9643761.1"/>
    </source>
</evidence>
<dbReference type="EMBL" id="JACEIK010003989">
    <property type="protein sequence ID" value="MCD9643761.1"/>
    <property type="molecule type" value="Genomic_DNA"/>
</dbReference>
<accession>A0ABS8VAM0</accession>
<gene>
    <name evidence="1" type="ORF">HAX54_031432</name>
</gene>
<sequence length="54" mass="5976">WQSVKCKSSAVHKQITGQNEGHLRLELQNAEFWDFSLSQGSSGAPHPPSRQGVE</sequence>
<organism evidence="1 2">
    <name type="scientific">Datura stramonium</name>
    <name type="common">Jimsonweed</name>
    <name type="synonym">Common thornapple</name>
    <dbReference type="NCBI Taxonomy" id="4076"/>
    <lineage>
        <taxon>Eukaryota</taxon>
        <taxon>Viridiplantae</taxon>
        <taxon>Streptophyta</taxon>
        <taxon>Embryophyta</taxon>
        <taxon>Tracheophyta</taxon>
        <taxon>Spermatophyta</taxon>
        <taxon>Magnoliopsida</taxon>
        <taxon>eudicotyledons</taxon>
        <taxon>Gunneridae</taxon>
        <taxon>Pentapetalae</taxon>
        <taxon>asterids</taxon>
        <taxon>lamiids</taxon>
        <taxon>Solanales</taxon>
        <taxon>Solanaceae</taxon>
        <taxon>Solanoideae</taxon>
        <taxon>Datureae</taxon>
        <taxon>Datura</taxon>
    </lineage>
</organism>
<proteinExistence type="predicted"/>
<comment type="caution">
    <text evidence="1">The sequence shown here is derived from an EMBL/GenBank/DDBJ whole genome shotgun (WGS) entry which is preliminary data.</text>
</comment>
<name>A0ABS8VAM0_DATST</name>
<protein>
    <submittedName>
        <fullName evidence="1">Uncharacterized protein</fullName>
    </submittedName>
</protein>